<proteinExistence type="inferred from homology"/>
<dbReference type="PROSITE" id="PS00122">
    <property type="entry name" value="CARBOXYLESTERASE_B_1"/>
    <property type="match status" value="1"/>
</dbReference>
<keyword evidence="3 4" id="KW-0378">Hydrolase</keyword>
<protein>
    <recommendedName>
        <fullName evidence="4">Carboxylic ester hydrolase</fullName>
        <ecNumber evidence="4">3.1.1.-</ecNumber>
    </recommendedName>
</protein>
<accession>A0A812CRE1</accession>
<dbReference type="InterPro" id="IPR050654">
    <property type="entry name" value="AChE-related_enzymes"/>
</dbReference>
<dbReference type="PANTHER" id="PTHR43918">
    <property type="entry name" value="ACETYLCHOLINESTERASE"/>
    <property type="match status" value="1"/>
</dbReference>
<evidence type="ECO:0000256" key="3">
    <source>
        <dbReference type="ARBA" id="ARBA00022801"/>
    </source>
</evidence>
<gene>
    <name evidence="6" type="ORF">SPHA_42058</name>
</gene>
<evidence type="ECO:0000256" key="2">
    <source>
        <dbReference type="ARBA" id="ARBA00022487"/>
    </source>
</evidence>
<dbReference type="Gene3D" id="3.40.50.1820">
    <property type="entry name" value="alpha/beta hydrolase"/>
    <property type="match status" value="1"/>
</dbReference>
<reference evidence="6" key="1">
    <citation type="submission" date="2021-01" db="EMBL/GenBank/DDBJ databases">
        <authorList>
            <person name="Li R."/>
            <person name="Bekaert M."/>
        </authorList>
    </citation>
    <scope>NUCLEOTIDE SEQUENCE</scope>
    <source>
        <strain evidence="6">Farmed</strain>
    </source>
</reference>
<name>A0A812CRE1_ACAPH</name>
<dbReference type="SUPFAM" id="SSF53474">
    <property type="entry name" value="alpha/beta-Hydrolases"/>
    <property type="match status" value="1"/>
</dbReference>
<dbReference type="GO" id="GO:0052689">
    <property type="term" value="F:carboxylic ester hydrolase activity"/>
    <property type="evidence" value="ECO:0007669"/>
    <property type="project" value="UniProtKB-KW"/>
</dbReference>
<evidence type="ECO:0000256" key="4">
    <source>
        <dbReference type="RuleBase" id="RU361235"/>
    </source>
</evidence>
<dbReference type="InterPro" id="IPR019826">
    <property type="entry name" value="Carboxylesterase_B_AS"/>
</dbReference>
<dbReference type="PROSITE" id="PS00941">
    <property type="entry name" value="CARBOXYLESTERASE_B_2"/>
    <property type="match status" value="1"/>
</dbReference>
<dbReference type="EC" id="3.1.1.-" evidence="4"/>
<evidence type="ECO:0000256" key="1">
    <source>
        <dbReference type="ARBA" id="ARBA00005964"/>
    </source>
</evidence>
<dbReference type="OrthoDB" id="408631at2759"/>
<sequence length="530" mass="59027">MYCILRYVIRVLLIGALGTVLFWCPSCEGGFQLSVVTTKNGRISGLYDEATNVTQYRSIPYAQPPIGELRFREPQPVHPWRGIRNGTENPPACIQRRHPLNDRRPAKMSEDCLYLNIYVPGVDPENSDRNYPVLVWLHGGDFIYGYNSYIDFSLLSNRGQLIIVSIGYRLDIFGFLASGDEKISGNAGLLDQRVALEWIQKNVEFFGGDPSRITLYGESTGATCVYYHIASAGAKGLFSRAIIGGGVFIEGVDTQSTFKEVILSAKCDAGTTSVKNQTEEDMKAGHGNKGLQNDILTFDELQQLDPVRCLQSRSPQSLLEISMKLPHHSFVPVVDSHYVTSSLTKAFSFNTVQRRHFGVSCLIGVNSDGVPIRQTWNHHNRMTFLSRLDALGETGAHTKETISIDSSMLMNETECGNGELTRLAIRSKYYSDRKPYSRSLRDAYNGKYVSFIQAISEVMTSPPGVPLFLYYFTLKSSFVKTGDGVAARQTDELPFIFGNVLKDEGLNATSAERKLSEDMIKIWSSFIADG</sequence>
<dbReference type="InterPro" id="IPR029058">
    <property type="entry name" value="AB_hydrolase_fold"/>
</dbReference>
<dbReference type="InterPro" id="IPR002018">
    <property type="entry name" value="CarbesteraseB"/>
</dbReference>
<comment type="caution">
    <text evidence="6">The sequence shown here is derived from an EMBL/GenBank/DDBJ whole genome shotgun (WGS) entry which is preliminary data.</text>
</comment>
<comment type="similarity">
    <text evidence="1 4">Belongs to the type-B carboxylesterase/lipase family.</text>
</comment>
<keyword evidence="2" id="KW-0719">Serine esterase</keyword>
<dbReference type="EMBL" id="CAHIKZ030002035">
    <property type="protein sequence ID" value="CAE1279904.1"/>
    <property type="molecule type" value="Genomic_DNA"/>
</dbReference>
<evidence type="ECO:0000313" key="7">
    <source>
        <dbReference type="Proteomes" id="UP000597762"/>
    </source>
</evidence>
<dbReference type="InterPro" id="IPR019819">
    <property type="entry name" value="Carboxylesterase_B_CS"/>
</dbReference>
<organism evidence="6 7">
    <name type="scientific">Acanthosepion pharaonis</name>
    <name type="common">Pharaoh cuttlefish</name>
    <name type="synonym">Sepia pharaonis</name>
    <dbReference type="NCBI Taxonomy" id="158019"/>
    <lineage>
        <taxon>Eukaryota</taxon>
        <taxon>Metazoa</taxon>
        <taxon>Spiralia</taxon>
        <taxon>Lophotrochozoa</taxon>
        <taxon>Mollusca</taxon>
        <taxon>Cephalopoda</taxon>
        <taxon>Coleoidea</taxon>
        <taxon>Decapodiformes</taxon>
        <taxon>Sepiida</taxon>
        <taxon>Sepiina</taxon>
        <taxon>Sepiidae</taxon>
        <taxon>Acanthosepion</taxon>
    </lineage>
</organism>
<dbReference type="PANTHER" id="PTHR43918:SF4">
    <property type="entry name" value="CARBOXYLIC ESTER HYDROLASE"/>
    <property type="match status" value="1"/>
</dbReference>
<evidence type="ECO:0000259" key="5">
    <source>
        <dbReference type="Pfam" id="PF00135"/>
    </source>
</evidence>
<feature type="domain" description="Carboxylesterase type B" evidence="5">
    <location>
        <begin position="34"/>
        <end position="530"/>
    </location>
</feature>
<keyword evidence="7" id="KW-1185">Reference proteome</keyword>
<dbReference type="Pfam" id="PF00135">
    <property type="entry name" value="COesterase"/>
    <property type="match status" value="1"/>
</dbReference>
<dbReference type="AlphaFoldDB" id="A0A812CRE1"/>
<evidence type="ECO:0000313" key="6">
    <source>
        <dbReference type="EMBL" id="CAE1279904.1"/>
    </source>
</evidence>
<dbReference type="Proteomes" id="UP000597762">
    <property type="component" value="Unassembled WGS sequence"/>
</dbReference>